<dbReference type="NCBIfam" id="TIGR03665">
    <property type="entry name" value="arCOG04150"/>
    <property type="match status" value="1"/>
</dbReference>
<dbReference type="EMBL" id="CP000968">
    <property type="protein sequence ID" value="ACB08196.1"/>
    <property type="molecule type" value="Genomic_DNA"/>
</dbReference>
<evidence type="ECO:0000256" key="1">
    <source>
        <dbReference type="ARBA" id="ARBA00022884"/>
    </source>
</evidence>
<dbReference type="InterPro" id="IPR036612">
    <property type="entry name" value="KH_dom_type_1_sf"/>
</dbReference>
<dbReference type="STRING" id="374847.Kcr_1450"/>
<dbReference type="HOGENOM" id="CLU_1860680_0_0_2"/>
<dbReference type="AlphaFoldDB" id="B1L6W7"/>
<gene>
    <name evidence="3" type="ordered locus">Kcr_1450</name>
</gene>
<dbReference type="Pfam" id="PF22891">
    <property type="entry name" value="KH_PNO1_2nd"/>
    <property type="match status" value="1"/>
</dbReference>
<evidence type="ECO:0000259" key="2">
    <source>
        <dbReference type="SMART" id="SM00322"/>
    </source>
</evidence>
<feature type="domain" description="K Homology" evidence="2">
    <location>
        <begin position="26"/>
        <end position="99"/>
    </location>
</feature>
<name>B1L6W7_KORCO</name>
<evidence type="ECO:0000313" key="4">
    <source>
        <dbReference type="Proteomes" id="UP000001686"/>
    </source>
</evidence>
<dbReference type="InterPro" id="IPR019964">
    <property type="entry name" value="KH_domain_protein_archaea"/>
</dbReference>
<dbReference type="PANTHER" id="PTHR12826">
    <property type="entry name" value="RIBONUCLEASE Y"/>
    <property type="match status" value="1"/>
</dbReference>
<dbReference type="InterPro" id="IPR004087">
    <property type="entry name" value="KH_dom"/>
</dbReference>
<dbReference type="Proteomes" id="UP000001686">
    <property type="component" value="Chromosome"/>
</dbReference>
<keyword evidence="4" id="KW-1185">Reference proteome</keyword>
<protein>
    <submittedName>
        <fullName evidence="3">KH type 1 domain protein</fullName>
    </submittedName>
</protein>
<dbReference type="Gene3D" id="3.30.1370.10">
    <property type="entry name" value="K Homology domain, type 1"/>
    <property type="match status" value="2"/>
</dbReference>
<dbReference type="FunFam" id="3.30.1370.10:FF:000076">
    <property type="entry name" value="KH domain protein"/>
    <property type="match status" value="1"/>
</dbReference>
<dbReference type="InParanoid" id="B1L6W7"/>
<dbReference type="EnsemblBacteria" id="ACB08196">
    <property type="protein sequence ID" value="ACB08196"/>
    <property type="gene ID" value="Kcr_1450"/>
</dbReference>
<sequence>MKLESVVRAIGRGFNPEVAMKLLEDDYVLEVMDIRRFVGETKNALTRMRGRIIGEKGRAKTYIEERTNTKISVYGHTVSIIGRSYDVIAAREAIISLLEGSMHSTAYRLMERKIAEMSKRAIMDELMLEKALKEEKE</sequence>
<proteinExistence type="predicted"/>
<dbReference type="InterPro" id="IPR055211">
    <property type="entry name" value="KH_PNO1_2nd"/>
</dbReference>
<dbReference type="PhylomeDB" id="B1L6W7"/>
<accession>B1L6W7</accession>
<keyword evidence="1" id="KW-0694">RNA-binding</keyword>
<dbReference type="SUPFAM" id="SSF54791">
    <property type="entry name" value="Eukaryotic type KH-domain (KH-domain type I)"/>
    <property type="match status" value="1"/>
</dbReference>
<dbReference type="eggNOG" id="arCOG04150">
    <property type="taxonomic scope" value="Archaea"/>
</dbReference>
<organism evidence="3 4">
    <name type="scientific">Korarchaeum cryptofilum (strain OPF8)</name>
    <dbReference type="NCBI Taxonomy" id="374847"/>
    <lineage>
        <taxon>Archaea</taxon>
        <taxon>Thermoproteota</taxon>
        <taxon>Candidatus Korarchaeia</taxon>
        <taxon>Candidatus Korarchaeales</taxon>
        <taxon>Candidatus Korarchaeaceae</taxon>
        <taxon>Candidatus Korarchaeum</taxon>
    </lineage>
</organism>
<reference evidence="3 4" key="1">
    <citation type="journal article" date="2008" name="Proc. Natl. Acad. Sci. U.S.A.">
        <title>A korarchaeal genome reveals new insights into the evolution of the Archaea.</title>
        <authorList>
            <person name="Elkins J.G."/>
            <person name="Podar M."/>
            <person name="Graham D.E."/>
            <person name="Makarova K.S."/>
            <person name="Wolf Y."/>
            <person name="Randau L."/>
            <person name="Hedlund B.P."/>
            <person name="Brochier-Armanet C."/>
            <person name="Kunin V."/>
            <person name="Anderson I."/>
            <person name="Lapidus A."/>
            <person name="Goltsman E."/>
            <person name="Barry K."/>
            <person name="Koonin E.V."/>
            <person name="Hugenholtz P."/>
            <person name="Kyrpides N."/>
            <person name="Wanner G."/>
            <person name="Richardson P."/>
            <person name="Keller M."/>
            <person name="Stetter K.O."/>
        </authorList>
    </citation>
    <scope>NUCLEOTIDE SEQUENCE [LARGE SCALE GENOMIC DNA]</scope>
    <source>
        <strain evidence="4">OPF8</strain>
    </source>
</reference>
<dbReference type="GO" id="GO:0003723">
    <property type="term" value="F:RNA binding"/>
    <property type="evidence" value="ECO:0007669"/>
    <property type="project" value="UniProtKB-KW"/>
</dbReference>
<evidence type="ECO:0000313" key="3">
    <source>
        <dbReference type="EMBL" id="ACB08196.1"/>
    </source>
</evidence>
<dbReference type="FunCoup" id="B1L6W7">
    <property type="interactions" value="91"/>
</dbReference>
<dbReference type="SMART" id="SM00322">
    <property type="entry name" value="KH"/>
    <property type="match status" value="1"/>
</dbReference>
<dbReference type="KEGG" id="kcr:Kcr_1450"/>
<dbReference type="PANTHER" id="PTHR12826:SF13">
    <property type="entry name" value="RNA-BINDING PROTEIN PNO1"/>
    <property type="match status" value="1"/>
</dbReference>